<evidence type="ECO:0000256" key="9">
    <source>
        <dbReference type="ARBA" id="ARBA00022679"/>
    </source>
</evidence>
<evidence type="ECO:0000256" key="5">
    <source>
        <dbReference type="ARBA" id="ARBA00005225"/>
    </source>
</evidence>
<evidence type="ECO:0000256" key="8">
    <source>
        <dbReference type="ARBA" id="ARBA00022490"/>
    </source>
</evidence>
<evidence type="ECO:0000256" key="13">
    <source>
        <dbReference type="ARBA" id="ARBA00022958"/>
    </source>
</evidence>
<dbReference type="PANTHER" id="PTHR34265">
    <property type="entry name" value="TYPE III PANTOTHENATE KINASE"/>
    <property type="match status" value="1"/>
</dbReference>
<evidence type="ECO:0000256" key="1">
    <source>
        <dbReference type="ARBA" id="ARBA00001206"/>
    </source>
</evidence>
<dbReference type="GO" id="GO:0005737">
    <property type="term" value="C:cytoplasm"/>
    <property type="evidence" value="ECO:0007669"/>
    <property type="project" value="UniProtKB-SubCell"/>
</dbReference>
<keyword evidence="8" id="KW-0963">Cytoplasm</keyword>
<reference evidence="17 18" key="1">
    <citation type="submission" date="2019-03" db="EMBL/GenBank/DDBJ databases">
        <title>Lake Tanganyika Metagenome-Assembled Genomes (MAGs).</title>
        <authorList>
            <person name="Tran P."/>
        </authorList>
    </citation>
    <scope>NUCLEOTIDE SEQUENCE [LARGE SCALE GENOMIC DNA]</scope>
    <source>
        <strain evidence="17">K_DeepCast_65m_m2_236</strain>
    </source>
</reference>
<evidence type="ECO:0000313" key="17">
    <source>
        <dbReference type="EMBL" id="MBM3275364.1"/>
    </source>
</evidence>
<evidence type="ECO:0000256" key="15">
    <source>
        <dbReference type="ARBA" id="ARBA00038036"/>
    </source>
</evidence>
<dbReference type="Proteomes" id="UP000703893">
    <property type="component" value="Unassembled WGS sequence"/>
</dbReference>
<proteinExistence type="inferred from homology"/>
<comment type="pathway">
    <text evidence="5">Cofactor biosynthesis; coenzyme A biosynthesis; CoA from (R)-pantothenate: step 1/5.</text>
</comment>
<keyword evidence="13" id="KW-0630">Potassium</keyword>
<protein>
    <recommendedName>
        <fullName evidence="16">Type III pantothenate kinase</fullName>
        <ecNumber evidence="7">2.7.1.33</ecNumber>
    </recommendedName>
</protein>
<evidence type="ECO:0000256" key="7">
    <source>
        <dbReference type="ARBA" id="ARBA00012102"/>
    </source>
</evidence>
<gene>
    <name evidence="17" type="ORF">FJZ00_09435</name>
</gene>
<comment type="caution">
    <text evidence="17">The sequence shown here is derived from an EMBL/GenBank/DDBJ whole genome shotgun (WGS) entry which is preliminary data.</text>
</comment>
<evidence type="ECO:0000256" key="12">
    <source>
        <dbReference type="ARBA" id="ARBA00022840"/>
    </source>
</evidence>
<dbReference type="AlphaFoldDB" id="A0A937X3Q1"/>
<dbReference type="EMBL" id="VGJX01000546">
    <property type="protein sequence ID" value="MBM3275364.1"/>
    <property type="molecule type" value="Genomic_DNA"/>
</dbReference>
<evidence type="ECO:0000256" key="10">
    <source>
        <dbReference type="ARBA" id="ARBA00022741"/>
    </source>
</evidence>
<dbReference type="PANTHER" id="PTHR34265:SF1">
    <property type="entry name" value="TYPE III PANTOTHENATE KINASE"/>
    <property type="match status" value="1"/>
</dbReference>
<evidence type="ECO:0000256" key="11">
    <source>
        <dbReference type="ARBA" id="ARBA00022777"/>
    </source>
</evidence>
<sequence>VVDAGTATTLTYVDARGVLAGGAIMLGLSASAEELGRRGARLHQVRLEIPPSALGRSTVSSLQSGLVLGHAGAVRHLAELIDPGARRVVTGGWRKLVVELLPGAVEHGNLTAWGGRVYWQSCIRAHERPYDTDGRP</sequence>
<comment type="subunit">
    <text evidence="6">Homodimer.</text>
</comment>
<evidence type="ECO:0000256" key="6">
    <source>
        <dbReference type="ARBA" id="ARBA00011738"/>
    </source>
</evidence>
<comment type="cofactor">
    <cofactor evidence="3">
        <name>NH4(+)</name>
        <dbReference type="ChEBI" id="CHEBI:28938"/>
    </cofactor>
</comment>
<evidence type="ECO:0000256" key="16">
    <source>
        <dbReference type="ARBA" id="ARBA00040883"/>
    </source>
</evidence>
<comment type="catalytic activity">
    <reaction evidence="1">
        <text>(R)-pantothenate + ATP = (R)-4'-phosphopantothenate + ADP + H(+)</text>
        <dbReference type="Rhea" id="RHEA:16373"/>
        <dbReference type="ChEBI" id="CHEBI:10986"/>
        <dbReference type="ChEBI" id="CHEBI:15378"/>
        <dbReference type="ChEBI" id="CHEBI:29032"/>
        <dbReference type="ChEBI" id="CHEBI:30616"/>
        <dbReference type="ChEBI" id="CHEBI:456216"/>
        <dbReference type="EC" id="2.7.1.33"/>
    </reaction>
</comment>
<evidence type="ECO:0000256" key="3">
    <source>
        <dbReference type="ARBA" id="ARBA00001972"/>
    </source>
</evidence>
<accession>A0A937X3Q1</accession>
<dbReference type="EC" id="2.7.1.33" evidence="7"/>
<evidence type="ECO:0000313" key="18">
    <source>
        <dbReference type="Proteomes" id="UP000703893"/>
    </source>
</evidence>
<dbReference type="Pfam" id="PF03309">
    <property type="entry name" value="Pan_kinase"/>
    <property type="match status" value="1"/>
</dbReference>
<name>A0A937X3Q1_9BACT</name>
<dbReference type="SUPFAM" id="SSF53067">
    <property type="entry name" value="Actin-like ATPase domain"/>
    <property type="match status" value="1"/>
</dbReference>
<keyword evidence="11 17" id="KW-0418">Kinase</keyword>
<keyword evidence="9" id="KW-0808">Transferase</keyword>
<keyword evidence="14" id="KW-0173">Coenzyme A biosynthesis</keyword>
<comment type="similarity">
    <text evidence="15">Belongs to the type III pantothenate kinase family.</text>
</comment>
<dbReference type="GO" id="GO:0015937">
    <property type="term" value="P:coenzyme A biosynthetic process"/>
    <property type="evidence" value="ECO:0007669"/>
    <property type="project" value="UniProtKB-KW"/>
</dbReference>
<comment type="cofactor">
    <cofactor evidence="2">
        <name>K(+)</name>
        <dbReference type="ChEBI" id="CHEBI:29103"/>
    </cofactor>
</comment>
<keyword evidence="10" id="KW-0547">Nucleotide-binding</keyword>
<evidence type="ECO:0000256" key="14">
    <source>
        <dbReference type="ARBA" id="ARBA00022993"/>
    </source>
</evidence>
<evidence type="ECO:0000256" key="4">
    <source>
        <dbReference type="ARBA" id="ARBA00004496"/>
    </source>
</evidence>
<dbReference type="NCBIfam" id="TIGR00671">
    <property type="entry name" value="baf"/>
    <property type="match status" value="1"/>
</dbReference>
<dbReference type="Gene3D" id="3.30.420.40">
    <property type="match status" value="1"/>
</dbReference>
<evidence type="ECO:0000256" key="2">
    <source>
        <dbReference type="ARBA" id="ARBA00001958"/>
    </source>
</evidence>
<dbReference type="GO" id="GO:0005524">
    <property type="term" value="F:ATP binding"/>
    <property type="evidence" value="ECO:0007669"/>
    <property type="project" value="UniProtKB-KW"/>
</dbReference>
<comment type="subcellular location">
    <subcellularLocation>
        <location evidence="4">Cytoplasm</location>
    </subcellularLocation>
</comment>
<organism evidence="17 18">
    <name type="scientific">Candidatus Tanganyikabacteria bacterium</name>
    <dbReference type="NCBI Taxonomy" id="2961651"/>
    <lineage>
        <taxon>Bacteria</taxon>
        <taxon>Bacillati</taxon>
        <taxon>Candidatus Sericytochromatia</taxon>
        <taxon>Candidatus Tanganyikabacteria</taxon>
    </lineage>
</organism>
<keyword evidence="12" id="KW-0067">ATP-binding</keyword>
<feature type="non-terminal residue" evidence="17">
    <location>
        <position position="1"/>
    </location>
</feature>
<dbReference type="InterPro" id="IPR004619">
    <property type="entry name" value="Type_III_PanK"/>
</dbReference>
<dbReference type="InterPro" id="IPR043129">
    <property type="entry name" value="ATPase_NBD"/>
</dbReference>
<dbReference type="GO" id="GO:0004594">
    <property type="term" value="F:pantothenate kinase activity"/>
    <property type="evidence" value="ECO:0007669"/>
    <property type="project" value="UniProtKB-EC"/>
</dbReference>